<dbReference type="Proteomes" id="UP000000763">
    <property type="component" value="Chromosome 9"/>
</dbReference>
<accession>Q6ERF5</accession>
<gene>
    <name evidence="1" type="primary">OJ1610_C11.16</name>
</gene>
<evidence type="ECO:0000313" key="2">
    <source>
        <dbReference type="Proteomes" id="UP000000763"/>
    </source>
</evidence>
<reference evidence="2" key="1">
    <citation type="journal article" date="2005" name="Nature">
        <title>The map-based sequence of the rice genome.</title>
        <authorList>
            <consortium name="International rice genome sequencing project (IRGSP)"/>
            <person name="Matsumoto T."/>
            <person name="Wu J."/>
            <person name="Kanamori H."/>
            <person name="Katayose Y."/>
            <person name="Fujisawa M."/>
            <person name="Namiki N."/>
            <person name="Mizuno H."/>
            <person name="Yamamoto K."/>
            <person name="Antonio B.A."/>
            <person name="Baba T."/>
            <person name="Sakata K."/>
            <person name="Nagamura Y."/>
            <person name="Aoki H."/>
            <person name="Arikawa K."/>
            <person name="Arita K."/>
            <person name="Bito T."/>
            <person name="Chiden Y."/>
            <person name="Fujitsuka N."/>
            <person name="Fukunaka R."/>
            <person name="Hamada M."/>
            <person name="Harada C."/>
            <person name="Hayashi A."/>
            <person name="Hijishita S."/>
            <person name="Honda M."/>
            <person name="Hosokawa S."/>
            <person name="Ichikawa Y."/>
            <person name="Idonuma A."/>
            <person name="Iijima M."/>
            <person name="Ikeda M."/>
            <person name="Ikeno M."/>
            <person name="Ito K."/>
            <person name="Ito S."/>
            <person name="Ito T."/>
            <person name="Ito Y."/>
            <person name="Ito Y."/>
            <person name="Iwabuchi A."/>
            <person name="Kamiya K."/>
            <person name="Karasawa W."/>
            <person name="Kurita K."/>
            <person name="Katagiri S."/>
            <person name="Kikuta A."/>
            <person name="Kobayashi H."/>
            <person name="Kobayashi N."/>
            <person name="Machita K."/>
            <person name="Maehara T."/>
            <person name="Masukawa M."/>
            <person name="Mizubayashi T."/>
            <person name="Mukai Y."/>
            <person name="Nagasaki H."/>
            <person name="Nagata Y."/>
            <person name="Naito S."/>
            <person name="Nakashima M."/>
            <person name="Nakama Y."/>
            <person name="Nakamichi Y."/>
            <person name="Nakamura M."/>
            <person name="Meguro A."/>
            <person name="Negishi M."/>
            <person name="Ohta I."/>
            <person name="Ohta T."/>
            <person name="Okamoto M."/>
            <person name="Ono N."/>
            <person name="Saji S."/>
            <person name="Sakaguchi M."/>
            <person name="Sakai K."/>
            <person name="Shibata M."/>
            <person name="Shimokawa T."/>
            <person name="Song J."/>
            <person name="Takazaki Y."/>
            <person name="Terasawa K."/>
            <person name="Tsugane M."/>
            <person name="Tsuji K."/>
            <person name="Ueda S."/>
            <person name="Waki K."/>
            <person name="Yamagata H."/>
            <person name="Yamamoto M."/>
            <person name="Yamamoto S."/>
            <person name="Yamane H."/>
            <person name="Yoshiki S."/>
            <person name="Yoshihara R."/>
            <person name="Yukawa K."/>
            <person name="Zhong H."/>
            <person name="Yano M."/>
            <person name="Yuan Q."/>
            <person name="Ouyang S."/>
            <person name="Liu J."/>
            <person name="Jones K.M."/>
            <person name="Gansberger K."/>
            <person name="Moffat K."/>
            <person name="Hill J."/>
            <person name="Bera J."/>
            <person name="Fadrosh D."/>
            <person name="Jin S."/>
            <person name="Johri S."/>
            <person name="Kim M."/>
            <person name="Overton L."/>
            <person name="Reardon M."/>
            <person name="Tsitrin T."/>
            <person name="Vuong H."/>
            <person name="Weaver B."/>
            <person name="Ciecko A."/>
            <person name="Tallon L."/>
            <person name="Jackson J."/>
            <person name="Pai G."/>
            <person name="Aken S.V."/>
            <person name="Utterback T."/>
            <person name="Reidmuller S."/>
            <person name="Feldblyum T."/>
            <person name="Hsiao J."/>
            <person name="Zismann V."/>
            <person name="Iobst S."/>
            <person name="de Vazeille A.R."/>
            <person name="Buell C.R."/>
            <person name="Ying K."/>
            <person name="Li Y."/>
            <person name="Lu T."/>
            <person name="Huang Y."/>
            <person name="Zhao Q."/>
            <person name="Feng Q."/>
            <person name="Zhang L."/>
            <person name="Zhu J."/>
            <person name="Weng Q."/>
            <person name="Mu J."/>
            <person name="Lu Y."/>
            <person name="Fan D."/>
            <person name="Liu Y."/>
            <person name="Guan J."/>
            <person name="Zhang Y."/>
            <person name="Yu S."/>
            <person name="Liu X."/>
            <person name="Zhang Y."/>
            <person name="Hong G."/>
            <person name="Han B."/>
            <person name="Choisne N."/>
            <person name="Demange N."/>
            <person name="Orjeda G."/>
            <person name="Samain S."/>
            <person name="Cattolico L."/>
            <person name="Pelletier E."/>
            <person name="Couloux A."/>
            <person name="Segurens B."/>
            <person name="Wincker P."/>
            <person name="D'Hont A."/>
            <person name="Scarpelli C."/>
            <person name="Weissenbach J."/>
            <person name="Salanoubat M."/>
            <person name="Quetier F."/>
            <person name="Yu Y."/>
            <person name="Kim H.R."/>
            <person name="Rambo T."/>
            <person name="Currie J."/>
            <person name="Collura K."/>
            <person name="Luo M."/>
            <person name="Yang T."/>
            <person name="Ammiraju J.S.S."/>
            <person name="Engler F."/>
            <person name="Soderlund C."/>
            <person name="Wing R.A."/>
            <person name="Palmer L.E."/>
            <person name="de la Bastide M."/>
            <person name="Spiegel L."/>
            <person name="Nascimento L."/>
            <person name="Zutavern T."/>
            <person name="O'Shaughnessy A."/>
            <person name="Dike S."/>
            <person name="Dedhia N."/>
            <person name="Preston R."/>
            <person name="Balija V."/>
            <person name="McCombie W.R."/>
            <person name="Chow T."/>
            <person name="Chen H."/>
            <person name="Chung M."/>
            <person name="Chen C."/>
            <person name="Shaw J."/>
            <person name="Wu H."/>
            <person name="Hsiao K."/>
            <person name="Chao Y."/>
            <person name="Chu M."/>
            <person name="Cheng C."/>
            <person name="Hour A."/>
            <person name="Lee P."/>
            <person name="Lin S."/>
            <person name="Lin Y."/>
            <person name="Liou J."/>
            <person name="Liu S."/>
            <person name="Hsing Y."/>
            <person name="Raghuvanshi S."/>
            <person name="Mohanty A."/>
            <person name="Bharti A.K."/>
            <person name="Gaur A."/>
            <person name="Gupta V."/>
            <person name="Kumar D."/>
            <person name="Ravi V."/>
            <person name="Vij S."/>
            <person name="Kapur A."/>
            <person name="Khurana P."/>
            <person name="Khurana P."/>
            <person name="Khurana J.P."/>
            <person name="Tyagi A.K."/>
            <person name="Gaikwad K."/>
            <person name="Singh A."/>
            <person name="Dalal V."/>
            <person name="Srivastava S."/>
            <person name="Dixit A."/>
            <person name="Pal A.K."/>
            <person name="Ghazi I.A."/>
            <person name="Yadav M."/>
            <person name="Pandit A."/>
            <person name="Bhargava A."/>
            <person name="Sureshbabu K."/>
            <person name="Batra K."/>
            <person name="Sharma T.R."/>
            <person name="Mohapatra T."/>
            <person name="Singh N.K."/>
            <person name="Messing J."/>
            <person name="Nelson A.B."/>
            <person name="Fuks G."/>
            <person name="Kavchok S."/>
            <person name="Keizer G."/>
            <person name="Linton E."/>
            <person name="Llaca V."/>
            <person name="Song R."/>
            <person name="Tanyolac B."/>
            <person name="Young S."/>
            <person name="Ho-Il K."/>
            <person name="Hahn J.H."/>
            <person name="Sangsakoo G."/>
            <person name="Vanavichit A."/>
            <person name="de Mattos Luiz.A.T."/>
            <person name="Zimmer P.D."/>
            <person name="Malone G."/>
            <person name="Dellagostin O."/>
            <person name="de Oliveira A.C."/>
            <person name="Bevan M."/>
            <person name="Bancroft I."/>
            <person name="Minx P."/>
            <person name="Cordum H."/>
            <person name="Wilson R."/>
            <person name="Cheng Z."/>
            <person name="Jin W."/>
            <person name="Jiang J."/>
            <person name="Leong S.A."/>
            <person name="Iwama H."/>
            <person name="Gojobori T."/>
            <person name="Itoh T."/>
            <person name="Niimura Y."/>
            <person name="Fujii Y."/>
            <person name="Habara T."/>
            <person name="Sakai H."/>
            <person name="Sato Y."/>
            <person name="Wilson G."/>
            <person name="Kumar K."/>
            <person name="McCouch S."/>
            <person name="Juretic N."/>
            <person name="Hoen D."/>
            <person name="Wright S."/>
            <person name="Bruskiewich R."/>
            <person name="Bureau T."/>
            <person name="Miyao A."/>
            <person name="Hirochika H."/>
            <person name="Nishikawa T."/>
            <person name="Kadowaki K."/>
            <person name="Sugiura M."/>
            <person name="Burr B."/>
            <person name="Sasaki T."/>
        </authorList>
    </citation>
    <scope>NUCLEOTIDE SEQUENCE [LARGE SCALE GENOMIC DNA]</scope>
    <source>
        <strain evidence="2">cv. Nipponbare</strain>
    </source>
</reference>
<protein>
    <submittedName>
        <fullName evidence="1">Uncharacterized protein</fullName>
    </submittedName>
</protein>
<dbReference type="AlphaFoldDB" id="Q6ERF5"/>
<name>Q6ERF5_ORYSJ</name>
<reference evidence="2" key="2">
    <citation type="journal article" date="2008" name="Nucleic Acids Res.">
        <title>The rice annotation project database (RAP-DB): 2008 update.</title>
        <authorList>
            <consortium name="The rice annotation project (RAP)"/>
        </authorList>
    </citation>
    <scope>GENOME REANNOTATION</scope>
    <source>
        <strain evidence="2">cv. Nipponbare</strain>
    </source>
</reference>
<organism evidence="1 2">
    <name type="scientific">Oryza sativa subsp. japonica</name>
    <name type="common">Rice</name>
    <dbReference type="NCBI Taxonomy" id="39947"/>
    <lineage>
        <taxon>Eukaryota</taxon>
        <taxon>Viridiplantae</taxon>
        <taxon>Streptophyta</taxon>
        <taxon>Embryophyta</taxon>
        <taxon>Tracheophyta</taxon>
        <taxon>Spermatophyta</taxon>
        <taxon>Magnoliopsida</taxon>
        <taxon>Liliopsida</taxon>
        <taxon>Poales</taxon>
        <taxon>Poaceae</taxon>
        <taxon>BOP clade</taxon>
        <taxon>Oryzoideae</taxon>
        <taxon>Oryzeae</taxon>
        <taxon>Oryzinae</taxon>
        <taxon>Oryza</taxon>
        <taxon>Oryza sativa</taxon>
    </lineage>
</organism>
<sequence>MEAHSPWSGCRNARVTEKLGSDKSHVLGASWSAGLKAYIHCSNRAGQDCVTLPNGREGQIW</sequence>
<evidence type="ECO:0000313" key="1">
    <source>
        <dbReference type="EMBL" id="BAD28765.1"/>
    </source>
</evidence>
<proteinExistence type="predicted"/>
<dbReference type="EMBL" id="AP005576">
    <property type="protein sequence ID" value="BAD28765.1"/>
    <property type="molecule type" value="Genomic_DNA"/>
</dbReference>